<accession>A0A6G0YPU6</accession>
<organism evidence="2 3">
    <name type="scientific">Aphis craccivora</name>
    <name type="common">Cowpea aphid</name>
    <dbReference type="NCBI Taxonomy" id="307492"/>
    <lineage>
        <taxon>Eukaryota</taxon>
        <taxon>Metazoa</taxon>
        <taxon>Ecdysozoa</taxon>
        <taxon>Arthropoda</taxon>
        <taxon>Hexapoda</taxon>
        <taxon>Insecta</taxon>
        <taxon>Pterygota</taxon>
        <taxon>Neoptera</taxon>
        <taxon>Paraneoptera</taxon>
        <taxon>Hemiptera</taxon>
        <taxon>Sternorrhyncha</taxon>
        <taxon>Aphidomorpha</taxon>
        <taxon>Aphidoidea</taxon>
        <taxon>Aphididae</taxon>
        <taxon>Aphidini</taxon>
        <taxon>Aphis</taxon>
        <taxon>Aphis</taxon>
    </lineage>
</organism>
<keyword evidence="1" id="KW-0812">Transmembrane</keyword>
<reference evidence="2 3" key="1">
    <citation type="submission" date="2019-08" db="EMBL/GenBank/DDBJ databases">
        <title>Whole genome of Aphis craccivora.</title>
        <authorList>
            <person name="Voronova N.V."/>
            <person name="Shulinski R.S."/>
            <person name="Bandarenka Y.V."/>
            <person name="Zhorov D.G."/>
            <person name="Warner D."/>
        </authorList>
    </citation>
    <scope>NUCLEOTIDE SEQUENCE [LARGE SCALE GENOMIC DNA]</scope>
    <source>
        <strain evidence="2">180601</strain>
        <tissue evidence="2">Whole Body</tissue>
    </source>
</reference>
<gene>
    <name evidence="2" type="ORF">FWK35_00025371</name>
</gene>
<dbReference type="EMBL" id="VUJU01002889">
    <property type="protein sequence ID" value="KAF0759786.1"/>
    <property type="molecule type" value="Genomic_DNA"/>
</dbReference>
<feature type="transmembrane region" description="Helical" evidence="1">
    <location>
        <begin position="12"/>
        <end position="30"/>
    </location>
</feature>
<keyword evidence="3" id="KW-1185">Reference proteome</keyword>
<feature type="transmembrane region" description="Helical" evidence="1">
    <location>
        <begin position="50"/>
        <end position="70"/>
    </location>
</feature>
<dbReference type="Proteomes" id="UP000478052">
    <property type="component" value="Unassembled WGS sequence"/>
</dbReference>
<evidence type="ECO:0000256" key="1">
    <source>
        <dbReference type="SAM" id="Phobius"/>
    </source>
</evidence>
<evidence type="ECO:0000313" key="3">
    <source>
        <dbReference type="Proteomes" id="UP000478052"/>
    </source>
</evidence>
<keyword evidence="1" id="KW-0472">Membrane</keyword>
<comment type="caution">
    <text evidence="2">The sequence shown here is derived from an EMBL/GenBank/DDBJ whole genome shotgun (WGS) entry which is preliminary data.</text>
</comment>
<feature type="non-terminal residue" evidence="2">
    <location>
        <position position="1"/>
    </location>
</feature>
<dbReference type="AlphaFoldDB" id="A0A6G0YPU6"/>
<sequence length="101" mass="12246">EITRCLSKKSFLFFTYLSYIILRLSYLPILREFLNTVLVPKLDKQLYLSYSYWRITLLLFLAKLLGRLILKRLLLYTFINKILPDLQFNFYSVHRTVHHIS</sequence>
<protein>
    <submittedName>
        <fullName evidence="2">Uncharacterized protein</fullName>
    </submittedName>
</protein>
<evidence type="ECO:0000313" key="2">
    <source>
        <dbReference type="EMBL" id="KAF0759786.1"/>
    </source>
</evidence>
<name>A0A6G0YPU6_APHCR</name>
<keyword evidence="1" id="KW-1133">Transmembrane helix</keyword>
<proteinExistence type="predicted"/>